<dbReference type="Proteomes" id="UP000373449">
    <property type="component" value="Unassembled WGS sequence"/>
</dbReference>
<proteinExistence type="predicted"/>
<keyword evidence="2" id="KW-0378">Hydrolase</keyword>
<accession>A0A484ZDC8</accession>
<dbReference type="EMBL" id="CAADJA010000002">
    <property type="protein sequence ID" value="VFS46452.1"/>
    <property type="molecule type" value="Genomic_DNA"/>
</dbReference>
<evidence type="ECO:0000259" key="1">
    <source>
        <dbReference type="Pfam" id="PF12631"/>
    </source>
</evidence>
<protein>
    <submittedName>
        <fullName evidence="2">tRNA modification GTPase MnmE</fullName>
        <ecNumber evidence="2">3.6.-.-</ecNumber>
    </submittedName>
</protein>
<name>A0A484ZDC8_9GAMM</name>
<dbReference type="InterPro" id="IPR025867">
    <property type="entry name" value="MnmE_helical"/>
</dbReference>
<dbReference type="GO" id="GO:0016787">
    <property type="term" value="F:hydrolase activity"/>
    <property type="evidence" value="ECO:0007669"/>
    <property type="project" value="UniProtKB-KW"/>
</dbReference>
<evidence type="ECO:0000313" key="3">
    <source>
        <dbReference type="Proteomes" id="UP000373449"/>
    </source>
</evidence>
<organism evidence="2 3">
    <name type="scientific">Budvicia aquatica</name>
    <dbReference type="NCBI Taxonomy" id="82979"/>
    <lineage>
        <taxon>Bacteria</taxon>
        <taxon>Pseudomonadati</taxon>
        <taxon>Pseudomonadota</taxon>
        <taxon>Gammaproteobacteria</taxon>
        <taxon>Enterobacterales</taxon>
        <taxon>Budviciaceae</taxon>
        <taxon>Budvicia</taxon>
    </lineage>
</organism>
<dbReference type="AlphaFoldDB" id="A0A484ZDC8"/>
<gene>
    <name evidence="2" type="primary">mnmE_2</name>
    <name evidence="2" type="ORF">NCTC12282_01361</name>
</gene>
<dbReference type="EC" id="3.6.-.-" evidence="2"/>
<evidence type="ECO:0000313" key="2">
    <source>
        <dbReference type="EMBL" id="VFS46452.1"/>
    </source>
</evidence>
<dbReference type="Pfam" id="PF12631">
    <property type="entry name" value="MnmE_helical"/>
    <property type="match status" value="1"/>
</dbReference>
<dbReference type="SUPFAM" id="SSF116878">
    <property type="entry name" value="TrmE connector domain"/>
    <property type="match status" value="1"/>
</dbReference>
<reference evidence="2 3" key="1">
    <citation type="submission" date="2019-03" db="EMBL/GenBank/DDBJ databases">
        <authorList>
            <consortium name="Pathogen Informatics"/>
        </authorList>
    </citation>
    <scope>NUCLEOTIDE SEQUENCE [LARGE SCALE GENOMIC DNA]</scope>
    <source>
        <strain evidence="2 3">NCTC12282</strain>
    </source>
</reference>
<dbReference type="Gene3D" id="1.20.120.430">
    <property type="entry name" value="tRNA modification GTPase MnmE domain 2"/>
    <property type="match status" value="1"/>
</dbReference>
<feature type="domain" description="MnmE helical" evidence="1">
    <location>
        <begin position="6"/>
        <end position="76"/>
    </location>
</feature>
<dbReference type="InterPro" id="IPR027368">
    <property type="entry name" value="MnmE_dom2"/>
</dbReference>
<sequence>MGFTSNTEGGFLARRRHLEALEKAAEHLEQGMDQLVGARAGELLAEELRQAQLALSEITGEFTSDDLLGRIFSSFCIGK</sequence>